<reference evidence="2 3" key="1">
    <citation type="submission" date="2016-10" db="EMBL/GenBank/DDBJ databases">
        <authorList>
            <person name="de Groot N.N."/>
        </authorList>
    </citation>
    <scope>NUCLEOTIDE SEQUENCE [LARGE SCALE GENOMIC DNA]</scope>
    <source>
        <strain evidence="2 3">IBRC-M10418</strain>
    </source>
</reference>
<keyword evidence="3" id="KW-1185">Reference proteome</keyword>
<dbReference type="EMBL" id="FNWU01000002">
    <property type="protein sequence ID" value="SEH47949.1"/>
    <property type="molecule type" value="Genomic_DNA"/>
</dbReference>
<name>A0A1H6INR2_9EURY</name>
<dbReference type="RefSeq" id="WP_281241164.1">
    <property type="nucleotide sequence ID" value="NZ_FNWU01000002.1"/>
</dbReference>
<dbReference type="AlphaFoldDB" id="A0A1H6INR2"/>
<proteinExistence type="predicted"/>
<dbReference type="STRING" id="1267564.SAMN05192561_102346"/>
<feature type="transmembrane region" description="Helical" evidence="1">
    <location>
        <begin position="22"/>
        <end position="42"/>
    </location>
</feature>
<organism evidence="2 3">
    <name type="scientific">Halopenitus malekzadehii</name>
    <dbReference type="NCBI Taxonomy" id="1267564"/>
    <lineage>
        <taxon>Archaea</taxon>
        <taxon>Methanobacteriati</taxon>
        <taxon>Methanobacteriota</taxon>
        <taxon>Stenosarchaea group</taxon>
        <taxon>Halobacteria</taxon>
        <taxon>Halobacteriales</taxon>
        <taxon>Haloferacaceae</taxon>
        <taxon>Halopenitus</taxon>
    </lineage>
</organism>
<accession>A0A1H6INR2</accession>
<keyword evidence="1" id="KW-1133">Transmembrane helix</keyword>
<sequence length="44" mass="4928">MTDHGSATERAIRWWTGLDRGWQAMCVSFVLVAAIVGIDLPIPW</sequence>
<protein>
    <submittedName>
        <fullName evidence="2">Uncharacterized protein</fullName>
    </submittedName>
</protein>
<gene>
    <name evidence="2" type="ORF">SAMN05192561_102346</name>
</gene>
<evidence type="ECO:0000256" key="1">
    <source>
        <dbReference type="SAM" id="Phobius"/>
    </source>
</evidence>
<evidence type="ECO:0000313" key="3">
    <source>
        <dbReference type="Proteomes" id="UP000199215"/>
    </source>
</evidence>
<keyword evidence="1" id="KW-0472">Membrane</keyword>
<evidence type="ECO:0000313" key="2">
    <source>
        <dbReference type="EMBL" id="SEH47949.1"/>
    </source>
</evidence>
<keyword evidence="1" id="KW-0812">Transmembrane</keyword>
<dbReference type="Proteomes" id="UP000199215">
    <property type="component" value="Unassembled WGS sequence"/>
</dbReference>